<comment type="caution">
    <text evidence="1">The sequence shown here is derived from an EMBL/GenBank/DDBJ whole genome shotgun (WGS) entry which is preliminary data.</text>
</comment>
<evidence type="ECO:0000313" key="2">
    <source>
        <dbReference type="Proteomes" id="UP000789860"/>
    </source>
</evidence>
<dbReference type="EMBL" id="CAJVPM010010513">
    <property type="protein sequence ID" value="CAG8573759.1"/>
    <property type="molecule type" value="Genomic_DNA"/>
</dbReference>
<dbReference type="Proteomes" id="UP000789860">
    <property type="component" value="Unassembled WGS sequence"/>
</dbReference>
<evidence type="ECO:0000313" key="1">
    <source>
        <dbReference type="EMBL" id="CAG8573759.1"/>
    </source>
</evidence>
<reference evidence="1" key="1">
    <citation type="submission" date="2021-06" db="EMBL/GenBank/DDBJ databases">
        <authorList>
            <person name="Kallberg Y."/>
            <person name="Tangrot J."/>
            <person name="Rosling A."/>
        </authorList>
    </citation>
    <scope>NUCLEOTIDE SEQUENCE</scope>
    <source>
        <strain evidence="1">AU212A</strain>
    </source>
</reference>
<keyword evidence="2" id="KW-1185">Reference proteome</keyword>
<accession>A0ACA9M9Y8</accession>
<gene>
    <name evidence="1" type="ORF">SCALOS_LOCUS5945</name>
</gene>
<protein>
    <submittedName>
        <fullName evidence="1">83_t:CDS:1</fullName>
    </submittedName>
</protein>
<organism evidence="1 2">
    <name type="scientific">Scutellospora calospora</name>
    <dbReference type="NCBI Taxonomy" id="85575"/>
    <lineage>
        <taxon>Eukaryota</taxon>
        <taxon>Fungi</taxon>
        <taxon>Fungi incertae sedis</taxon>
        <taxon>Mucoromycota</taxon>
        <taxon>Glomeromycotina</taxon>
        <taxon>Glomeromycetes</taxon>
        <taxon>Diversisporales</taxon>
        <taxon>Gigasporaceae</taxon>
        <taxon>Scutellospora</taxon>
    </lineage>
</organism>
<feature type="non-terminal residue" evidence="1">
    <location>
        <position position="1"/>
    </location>
</feature>
<sequence>STSRNKSKNSILKHLLGNSNLSLCKLFDTLEERYQEEYDYCEFIN</sequence>
<proteinExistence type="predicted"/>
<name>A0ACA9M9Y8_9GLOM</name>